<keyword evidence="1" id="KW-0472">Membrane</keyword>
<protein>
    <submittedName>
        <fullName evidence="2">Protein kinase domain-containing protein</fullName>
    </submittedName>
</protein>
<feature type="transmembrane region" description="Helical" evidence="1">
    <location>
        <begin position="56"/>
        <end position="77"/>
    </location>
</feature>
<name>A0A5K3FET7_MESCO</name>
<dbReference type="WBParaSite" id="MCU_007848-RB">
    <property type="protein sequence ID" value="MCU_007848-RB"/>
    <property type="gene ID" value="MCU_007848"/>
</dbReference>
<reference evidence="2" key="1">
    <citation type="submission" date="2019-11" db="UniProtKB">
        <authorList>
            <consortium name="WormBaseParasite"/>
        </authorList>
    </citation>
    <scope>IDENTIFICATION</scope>
</reference>
<accession>A0A5K3FET7</accession>
<organism evidence="2">
    <name type="scientific">Mesocestoides corti</name>
    <name type="common">Flatworm</name>
    <dbReference type="NCBI Taxonomy" id="53468"/>
    <lineage>
        <taxon>Eukaryota</taxon>
        <taxon>Metazoa</taxon>
        <taxon>Spiralia</taxon>
        <taxon>Lophotrochozoa</taxon>
        <taxon>Platyhelminthes</taxon>
        <taxon>Cestoda</taxon>
        <taxon>Eucestoda</taxon>
        <taxon>Cyclophyllidea</taxon>
        <taxon>Mesocestoididae</taxon>
        <taxon>Mesocestoides</taxon>
    </lineage>
</organism>
<sequence>SEGIGEQELRVVPARKTLEDQSNATGLLTANITRNVSSEMPIHVSALSSREINIPLILALTCLLVVIIGGGFTAFTYCLRRTCSVELGTPANVLNHLDCPPCFQRRGDDISETRSPQIPMVVIHEHGSHSTTV</sequence>
<keyword evidence="1" id="KW-1133">Transmembrane helix</keyword>
<proteinExistence type="predicted"/>
<evidence type="ECO:0000256" key="1">
    <source>
        <dbReference type="SAM" id="Phobius"/>
    </source>
</evidence>
<dbReference type="AlphaFoldDB" id="A0A5K3FET7"/>
<evidence type="ECO:0000313" key="2">
    <source>
        <dbReference type="WBParaSite" id="MCU_007848-RB"/>
    </source>
</evidence>
<keyword evidence="1" id="KW-0812">Transmembrane</keyword>